<feature type="transmembrane region" description="Helical" evidence="2">
    <location>
        <begin position="38"/>
        <end position="58"/>
    </location>
</feature>
<feature type="domain" description="M23ase beta-sheet core" evidence="3">
    <location>
        <begin position="164"/>
        <end position="261"/>
    </location>
</feature>
<dbReference type="Gene3D" id="2.70.70.10">
    <property type="entry name" value="Glucose Permease (Domain IIA)"/>
    <property type="match status" value="1"/>
</dbReference>
<sequence length="271" mass="29164">MNSNPDFNNDHTEEYDEGNLEKYTAKEKNGKKKKYSKGFYIALSFCLLAMAAAAWTTYSSVEDYMQPDPLGEYTTEATQAEKQAGANVSGVTVPQSTDPTVPAIAQQAPTESPTLNTQPTEDTTAPTEQATAAKNKVYPVGQEITKDYSGDTPVYSKTLKDWRLHRGTDYAASVGDTVNAIDDGTVLEIKKDSLLGTTVTVEHNSGFTAYYCGVEPGENITEGAHVCVGDVLGTVAEIPGESKDEPHLHLEIKIDGKTVNPSEVLNNATGD</sequence>
<evidence type="ECO:0000256" key="2">
    <source>
        <dbReference type="SAM" id="Phobius"/>
    </source>
</evidence>
<protein>
    <submittedName>
        <fullName evidence="4">M23 family metallopeptidase</fullName>
    </submittedName>
</protein>
<evidence type="ECO:0000313" key="5">
    <source>
        <dbReference type="Proteomes" id="UP000886787"/>
    </source>
</evidence>
<accession>A0A9D0ZIY0</accession>
<evidence type="ECO:0000313" key="4">
    <source>
        <dbReference type="EMBL" id="HIQ81283.1"/>
    </source>
</evidence>
<dbReference type="Pfam" id="PF01551">
    <property type="entry name" value="Peptidase_M23"/>
    <property type="match status" value="1"/>
</dbReference>
<reference evidence="4" key="1">
    <citation type="submission" date="2020-10" db="EMBL/GenBank/DDBJ databases">
        <authorList>
            <person name="Gilroy R."/>
        </authorList>
    </citation>
    <scope>NUCLEOTIDE SEQUENCE</scope>
    <source>
        <strain evidence="4">ChiSjej1B19-3389</strain>
    </source>
</reference>
<reference evidence="4" key="2">
    <citation type="journal article" date="2021" name="PeerJ">
        <title>Extensive microbial diversity within the chicken gut microbiome revealed by metagenomics and culture.</title>
        <authorList>
            <person name="Gilroy R."/>
            <person name="Ravi A."/>
            <person name="Getino M."/>
            <person name="Pursley I."/>
            <person name="Horton D.L."/>
            <person name="Alikhan N.F."/>
            <person name="Baker D."/>
            <person name="Gharbi K."/>
            <person name="Hall N."/>
            <person name="Watson M."/>
            <person name="Adriaenssens E.M."/>
            <person name="Foster-Nyarko E."/>
            <person name="Jarju S."/>
            <person name="Secka A."/>
            <person name="Antonio M."/>
            <person name="Oren A."/>
            <person name="Chaudhuri R.R."/>
            <person name="La Ragione R."/>
            <person name="Hildebrand F."/>
            <person name="Pallen M.J."/>
        </authorList>
    </citation>
    <scope>NUCLEOTIDE SEQUENCE</scope>
    <source>
        <strain evidence="4">ChiSjej1B19-3389</strain>
    </source>
</reference>
<keyword evidence="2" id="KW-1133">Transmembrane helix</keyword>
<dbReference type="GO" id="GO:0004222">
    <property type="term" value="F:metalloendopeptidase activity"/>
    <property type="evidence" value="ECO:0007669"/>
    <property type="project" value="TreeGrafter"/>
</dbReference>
<keyword evidence="2" id="KW-0812">Transmembrane</keyword>
<feature type="region of interest" description="Disordered" evidence="1">
    <location>
        <begin position="1"/>
        <end position="27"/>
    </location>
</feature>
<name>A0A9D0ZIY0_9FIRM</name>
<feature type="region of interest" description="Disordered" evidence="1">
    <location>
        <begin position="107"/>
        <end position="129"/>
    </location>
</feature>
<proteinExistence type="predicted"/>
<evidence type="ECO:0000259" key="3">
    <source>
        <dbReference type="Pfam" id="PF01551"/>
    </source>
</evidence>
<gene>
    <name evidence="4" type="ORF">IAD32_08395</name>
</gene>
<dbReference type="SUPFAM" id="SSF51261">
    <property type="entry name" value="Duplicated hybrid motif"/>
    <property type="match status" value="1"/>
</dbReference>
<dbReference type="AlphaFoldDB" id="A0A9D0ZIY0"/>
<dbReference type="CDD" id="cd12797">
    <property type="entry name" value="M23_peptidase"/>
    <property type="match status" value="1"/>
</dbReference>
<organism evidence="4 5">
    <name type="scientific">Candidatus Scatavimonas merdigallinarum</name>
    <dbReference type="NCBI Taxonomy" id="2840914"/>
    <lineage>
        <taxon>Bacteria</taxon>
        <taxon>Bacillati</taxon>
        <taxon>Bacillota</taxon>
        <taxon>Clostridia</taxon>
        <taxon>Eubacteriales</taxon>
        <taxon>Oscillospiraceae</taxon>
        <taxon>Oscillospiraceae incertae sedis</taxon>
        <taxon>Candidatus Scatavimonas</taxon>
    </lineage>
</organism>
<dbReference type="InterPro" id="IPR011055">
    <property type="entry name" value="Dup_hybrid_motif"/>
</dbReference>
<dbReference type="Proteomes" id="UP000886787">
    <property type="component" value="Unassembled WGS sequence"/>
</dbReference>
<dbReference type="EMBL" id="DVFW01000044">
    <property type="protein sequence ID" value="HIQ81283.1"/>
    <property type="molecule type" value="Genomic_DNA"/>
</dbReference>
<dbReference type="PANTHER" id="PTHR21666">
    <property type="entry name" value="PEPTIDASE-RELATED"/>
    <property type="match status" value="1"/>
</dbReference>
<comment type="caution">
    <text evidence="4">The sequence shown here is derived from an EMBL/GenBank/DDBJ whole genome shotgun (WGS) entry which is preliminary data.</text>
</comment>
<evidence type="ECO:0000256" key="1">
    <source>
        <dbReference type="SAM" id="MobiDB-lite"/>
    </source>
</evidence>
<dbReference type="PANTHER" id="PTHR21666:SF270">
    <property type="entry name" value="MUREIN HYDROLASE ACTIVATOR ENVC"/>
    <property type="match status" value="1"/>
</dbReference>
<dbReference type="InterPro" id="IPR050570">
    <property type="entry name" value="Cell_wall_metabolism_enzyme"/>
</dbReference>
<keyword evidence="2" id="KW-0472">Membrane</keyword>
<dbReference type="InterPro" id="IPR016047">
    <property type="entry name" value="M23ase_b-sheet_dom"/>
</dbReference>